<sequence>MDPKLTELSQLFERFKAACTRDDINTSTNLLSQLKVLLIGFRSLPPLFENTPNSVEELIIARDIYEHAVLLSVKIGDQDAFERDFFQLKPYYTDAGGRLAPSPQEYMILGLNLLRLLVQNRIAEFHTELELLSPAALENPCIKHAVELEQSFMEGAYNRVLSAKQNVPYKTFDYFMDLLAKTVRDEIAGCSEKAYDYLSISDARQMLLFSSDDELLEYIKEGHLEWEIKNGSVVFQKANESAPCKEIPSLHLINQTLSYARELERITSSSSVNGPQGPSIHEELLMQQSLLFSDTLKDLKNLRKQLYSAADYFELAYNKEDQKQTVVENLKDYAIKALINTVDHLGSVAFKVDRFLDQKIDEVSGMELRFFCSEQTSIYNIYLFLCHALETGRMPKIYQPRWPFSTITGNKNSLPLQAVNILISPIFLVHFSLHFQYAKDFSDTGTRCSVDEETMDSSSHAKPNHDSRNLSTELKNAAHASIEGTPSSFFRERHSELRSPQFYSGQGTFTFTRTSTNNKPEKRSSSPQRSPIIRSGSLLKRPISPTYANALRRYPSEPRRSVSLSMYSERDKAKDSDQQYSAKSKRLFKALLSMRKSRKEGSLFTCLDQI</sequence>
<dbReference type="Gene3D" id="1.25.40.990">
    <property type="match status" value="1"/>
</dbReference>
<accession>A0AAD6RK71</accession>
<dbReference type="GO" id="GO:0043161">
    <property type="term" value="P:proteasome-mediated ubiquitin-dependent protein catabolic process"/>
    <property type="evidence" value="ECO:0007669"/>
    <property type="project" value="TreeGrafter"/>
</dbReference>
<evidence type="ECO:0000256" key="1">
    <source>
        <dbReference type="ARBA" id="ARBA00009627"/>
    </source>
</evidence>
<dbReference type="InterPro" id="IPR000717">
    <property type="entry name" value="PCI_dom"/>
</dbReference>
<feature type="compositionally biased region" description="Polar residues" evidence="3">
    <location>
        <begin position="501"/>
        <end position="518"/>
    </location>
</feature>
<evidence type="ECO:0000256" key="2">
    <source>
        <dbReference type="ARBA" id="ARBA00022942"/>
    </source>
</evidence>
<evidence type="ECO:0000256" key="3">
    <source>
        <dbReference type="SAM" id="MobiDB-lite"/>
    </source>
</evidence>
<dbReference type="FunFam" id="1.25.40.990:FF:000001">
    <property type="entry name" value="26S proteasome non-ATPase regulatory subunit"/>
    <property type="match status" value="1"/>
</dbReference>
<dbReference type="InterPro" id="IPR033464">
    <property type="entry name" value="CSN8_PSD8_EIF3K"/>
</dbReference>
<keyword evidence="2" id="KW-0647">Proteasome</keyword>
<feature type="compositionally biased region" description="Basic and acidic residues" evidence="3">
    <location>
        <begin position="568"/>
        <end position="577"/>
    </location>
</feature>
<feature type="domain" description="PCI" evidence="4">
    <location>
        <begin position="79"/>
        <end position="251"/>
    </location>
</feature>
<comment type="similarity">
    <text evidence="1">Belongs to the proteasome subunit S14 family.</text>
</comment>
<feature type="compositionally biased region" description="Low complexity" evidence="3">
    <location>
        <begin position="525"/>
        <end position="536"/>
    </location>
</feature>
<organism evidence="5 6">
    <name type="scientific">Populus alba x Populus x berolinensis</name>
    <dbReference type="NCBI Taxonomy" id="444605"/>
    <lineage>
        <taxon>Eukaryota</taxon>
        <taxon>Viridiplantae</taxon>
        <taxon>Streptophyta</taxon>
        <taxon>Embryophyta</taxon>
        <taxon>Tracheophyta</taxon>
        <taxon>Spermatophyta</taxon>
        <taxon>Magnoliopsida</taxon>
        <taxon>eudicotyledons</taxon>
        <taxon>Gunneridae</taxon>
        <taxon>Pentapetalae</taxon>
        <taxon>rosids</taxon>
        <taxon>fabids</taxon>
        <taxon>Malpighiales</taxon>
        <taxon>Salicaceae</taxon>
        <taxon>Saliceae</taxon>
        <taxon>Populus</taxon>
    </lineage>
</organism>
<comment type="caution">
    <text evidence="5">The sequence shown here is derived from an EMBL/GenBank/DDBJ whole genome shotgun (WGS) entry which is preliminary data.</text>
</comment>
<dbReference type="GO" id="GO:0008541">
    <property type="term" value="C:proteasome regulatory particle, lid subcomplex"/>
    <property type="evidence" value="ECO:0007669"/>
    <property type="project" value="TreeGrafter"/>
</dbReference>
<feature type="region of interest" description="Disordered" evidence="3">
    <location>
        <begin position="449"/>
        <end position="468"/>
    </location>
</feature>
<proteinExistence type="inferred from homology"/>
<dbReference type="PANTHER" id="PTHR12387:SF0">
    <property type="entry name" value="26S PROTEASOME NON-ATPASE REGULATORY SUBUNIT 8"/>
    <property type="match status" value="1"/>
</dbReference>
<dbReference type="PANTHER" id="PTHR12387">
    <property type="entry name" value="26S PROTEASOME NON-ATPASE REGULATORY SUBUNIT 8"/>
    <property type="match status" value="1"/>
</dbReference>
<evidence type="ECO:0000259" key="4">
    <source>
        <dbReference type="PROSITE" id="PS50250"/>
    </source>
</evidence>
<dbReference type="PROSITE" id="PS50250">
    <property type="entry name" value="PCI"/>
    <property type="match status" value="1"/>
</dbReference>
<protein>
    <recommendedName>
        <fullName evidence="4">PCI domain-containing protein</fullName>
    </recommendedName>
</protein>
<name>A0AAD6RK71_9ROSI</name>
<dbReference type="GO" id="GO:0005634">
    <property type="term" value="C:nucleus"/>
    <property type="evidence" value="ECO:0007669"/>
    <property type="project" value="TreeGrafter"/>
</dbReference>
<evidence type="ECO:0000313" key="6">
    <source>
        <dbReference type="Proteomes" id="UP001164929"/>
    </source>
</evidence>
<feature type="region of interest" description="Disordered" evidence="3">
    <location>
        <begin position="559"/>
        <end position="580"/>
    </location>
</feature>
<dbReference type="Proteomes" id="UP001164929">
    <property type="component" value="Chromosome 1"/>
</dbReference>
<feature type="region of interest" description="Disordered" evidence="3">
    <location>
        <begin position="501"/>
        <end position="536"/>
    </location>
</feature>
<dbReference type="GO" id="GO:0005829">
    <property type="term" value="C:cytosol"/>
    <property type="evidence" value="ECO:0007669"/>
    <property type="project" value="TreeGrafter"/>
</dbReference>
<dbReference type="AlphaFoldDB" id="A0AAD6RK71"/>
<gene>
    <name evidence="5" type="ORF">NC653_001017</name>
</gene>
<evidence type="ECO:0000313" key="5">
    <source>
        <dbReference type="EMBL" id="KAJ7010443.1"/>
    </source>
</evidence>
<reference evidence="5 6" key="1">
    <citation type="journal article" date="2023" name="Mol. Ecol. Resour.">
        <title>Chromosome-level genome assembly of a triploid poplar Populus alba 'Berolinensis'.</title>
        <authorList>
            <person name="Chen S."/>
            <person name="Yu Y."/>
            <person name="Wang X."/>
            <person name="Wang S."/>
            <person name="Zhang T."/>
            <person name="Zhou Y."/>
            <person name="He R."/>
            <person name="Meng N."/>
            <person name="Wang Y."/>
            <person name="Liu W."/>
            <person name="Liu Z."/>
            <person name="Liu J."/>
            <person name="Guo Q."/>
            <person name="Huang H."/>
            <person name="Sederoff R.R."/>
            <person name="Wang G."/>
            <person name="Qu G."/>
            <person name="Chen S."/>
        </authorList>
    </citation>
    <scope>NUCLEOTIDE SEQUENCE [LARGE SCALE GENOMIC DNA]</scope>
    <source>
        <strain evidence="5">SC-2020</strain>
    </source>
</reference>
<dbReference type="Pfam" id="PF10075">
    <property type="entry name" value="CSN8_PSD8_EIF3K"/>
    <property type="match status" value="1"/>
</dbReference>
<dbReference type="InterPro" id="IPR006746">
    <property type="entry name" value="26S_Psome_Rpn12"/>
</dbReference>
<dbReference type="Gene3D" id="6.10.140.1620">
    <property type="match status" value="1"/>
</dbReference>
<dbReference type="EMBL" id="JAQIZT010000001">
    <property type="protein sequence ID" value="KAJ7010443.1"/>
    <property type="molecule type" value="Genomic_DNA"/>
</dbReference>
<keyword evidence="6" id="KW-1185">Reference proteome</keyword>